<keyword evidence="2" id="KW-1185">Reference proteome</keyword>
<dbReference type="STRING" id="1123397.SAMN05660831_01148"/>
<proteinExistence type="predicted"/>
<evidence type="ECO:0000313" key="2">
    <source>
        <dbReference type="Proteomes" id="UP000198611"/>
    </source>
</evidence>
<name>A0A1I1QTN4_9GAMM</name>
<sequence length="422" mass="47144">MADHSATTPCRAPRYIREFRCIGPDCEMPCCGGFDINLDARDYAVLQDFTRRDPGDRRLFSAGVERLSGEGEPPARLRLDERGMCHFYEDEGWCRVHRRHGERALPRNCAHYPRVIHRHPATTEVSGALSCPEVVRRSLLVEGGNRLEPARAEELIFDLERGHHTGRSAYARYLIPVRAALADAIPTEGHGLAEGLFTAAYLAARLAPFYHADCSEPEPMLGNILERRHDPAVAETLRHRLAIAEEDHRGLLLAQAALLLVRDQAPESPLGTIIAASWEAMAAAGEPVTERGLEGEALTTVLRERRARVRQGLDERLDTWLARWCHNTLFREPFTTLPDPFRAVQLMALRLTGLRLLVHLDPILLAAAEAGDEEAVAARFTILVARFARQVDHNNDFLYLLYQAAEAEGLMNLDATPGLVRT</sequence>
<reference evidence="1 2" key="1">
    <citation type="submission" date="2016-10" db="EMBL/GenBank/DDBJ databases">
        <authorList>
            <person name="de Groot N.N."/>
        </authorList>
    </citation>
    <scope>NUCLEOTIDE SEQUENCE [LARGE SCALE GENOMIC DNA]</scope>
    <source>
        <strain evidence="1 2">HL3</strain>
    </source>
</reference>
<dbReference type="EMBL" id="FOMJ01000003">
    <property type="protein sequence ID" value="SFD22653.1"/>
    <property type="molecule type" value="Genomic_DNA"/>
</dbReference>
<evidence type="ECO:0000313" key="1">
    <source>
        <dbReference type="EMBL" id="SFD22653.1"/>
    </source>
</evidence>
<dbReference type="AlphaFoldDB" id="A0A1I1QTN4"/>
<dbReference type="NCBIfam" id="NF038110">
    <property type="entry name" value="Lys_methyl_FliB"/>
    <property type="match status" value="1"/>
</dbReference>
<accession>A0A1I1QTN4</accession>
<dbReference type="RefSeq" id="WP_143613186.1">
    <property type="nucleotide sequence ID" value="NZ_FOMJ01000003.1"/>
</dbReference>
<dbReference type="Proteomes" id="UP000198611">
    <property type="component" value="Unassembled WGS sequence"/>
</dbReference>
<gene>
    <name evidence="1" type="ORF">SAMN05660831_01148</name>
</gene>
<dbReference type="OrthoDB" id="86584at2"/>
<protein>
    <recommendedName>
        <fullName evidence="3">Lysine-N-methylase</fullName>
    </recommendedName>
</protein>
<evidence type="ECO:0008006" key="3">
    <source>
        <dbReference type="Google" id="ProtNLM"/>
    </source>
</evidence>
<organism evidence="1 2">
    <name type="scientific">Thiohalospira halophila DSM 15071</name>
    <dbReference type="NCBI Taxonomy" id="1123397"/>
    <lineage>
        <taxon>Bacteria</taxon>
        <taxon>Pseudomonadati</taxon>
        <taxon>Pseudomonadota</taxon>
        <taxon>Gammaproteobacteria</taxon>
        <taxon>Thiohalospirales</taxon>
        <taxon>Thiohalospiraceae</taxon>
        <taxon>Thiohalospira</taxon>
    </lineage>
</organism>